<dbReference type="OrthoDB" id="158903at2"/>
<organism evidence="2 3">
    <name type="scientific">Lysobacter capsici AZ78</name>
    <dbReference type="NCBI Taxonomy" id="1444315"/>
    <lineage>
        <taxon>Bacteria</taxon>
        <taxon>Pseudomonadati</taxon>
        <taxon>Pseudomonadota</taxon>
        <taxon>Gammaproteobacteria</taxon>
        <taxon>Lysobacterales</taxon>
        <taxon>Lysobacteraceae</taxon>
        <taxon>Lysobacter</taxon>
    </lineage>
</organism>
<dbReference type="Proteomes" id="UP000023435">
    <property type="component" value="Unassembled WGS sequence"/>
</dbReference>
<proteinExistence type="predicted"/>
<feature type="domain" description="QsdR TetR regulatory C-terminal" evidence="1">
    <location>
        <begin position="84"/>
        <end position="193"/>
    </location>
</feature>
<dbReference type="AlphaFoldDB" id="A0A125TZF2"/>
<keyword evidence="3" id="KW-1185">Reference proteome</keyword>
<evidence type="ECO:0000313" key="3">
    <source>
        <dbReference type="Proteomes" id="UP000023435"/>
    </source>
</evidence>
<dbReference type="Gene3D" id="1.10.357.10">
    <property type="entry name" value="Tetracycline Repressor, domain 2"/>
    <property type="match status" value="1"/>
</dbReference>
<protein>
    <submittedName>
        <fullName evidence="2">Transcriptional regulator, TetR family</fullName>
    </submittedName>
</protein>
<accession>A0A125TZF2</accession>
<dbReference type="Pfam" id="PF18598">
    <property type="entry name" value="TetR_C_36"/>
    <property type="match status" value="1"/>
</dbReference>
<sequence>MTRLGQALREPGAARVTPLDLFRLARRGWVDGERLDIGALAAQLGIGRATAFRWVGSREQLLGEVIWSLCEPLLDQAAAASHGHGAQRVAATCEYAIRAMLRYRPLRRFIELDAEFALRLMTSKHGPLQARVIDKVRGLLQFESERGALELPLNIDTLAYLVVRLAESFIYADVISDQRVDPADAGLAIELLLSGRVEQRVAMTPKKKMSTRAKR</sequence>
<evidence type="ECO:0000259" key="1">
    <source>
        <dbReference type="Pfam" id="PF18598"/>
    </source>
</evidence>
<dbReference type="EMBL" id="JAJA02000003">
    <property type="protein sequence ID" value="KWS02036.1"/>
    <property type="molecule type" value="Genomic_DNA"/>
</dbReference>
<gene>
    <name evidence="2" type="ORF">AZ78_5169</name>
</gene>
<comment type="caution">
    <text evidence="2">The sequence shown here is derived from an EMBL/GenBank/DDBJ whole genome shotgun (WGS) entry which is preliminary data.</text>
</comment>
<dbReference type="RefSeq" id="WP_051547535.1">
    <property type="nucleotide sequence ID" value="NZ_JAJA02000003.1"/>
</dbReference>
<reference evidence="2 3" key="1">
    <citation type="journal article" date="2014" name="Genome Announc.">
        <title>Draft Genome Sequence of Lysobacter capsici AZ78, a Bacterium Antagonistic to Plant-Pathogenic Oomycetes.</title>
        <authorList>
            <person name="Puopolo G."/>
            <person name="Sonego P."/>
            <person name="Engelen K."/>
            <person name="Pertot I."/>
        </authorList>
    </citation>
    <scope>NUCLEOTIDE SEQUENCE [LARGE SCALE GENOMIC DNA]</scope>
    <source>
        <strain evidence="2 3">AZ78</strain>
    </source>
</reference>
<dbReference type="InterPro" id="IPR041485">
    <property type="entry name" value="TetR_C_36"/>
</dbReference>
<evidence type="ECO:0000313" key="2">
    <source>
        <dbReference type="EMBL" id="KWS02036.1"/>
    </source>
</evidence>
<name>A0A125TZF2_9GAMM</name>